<dbReference type="EMBL" id="BGPR01149797">
    <property type="protein sequence ID" value="GBN82965.1"/>
    <property type="molecule type" value="Genomic_DNA"/>
</dbReference>
<dbReference type="AlphaFoldDB" id="A0A4Y2S6P8"/>
<feature type="non-terminal residue" evidence="1">
    <location>
        <position position="80"/>
    </location>
</feature>
<evidence type="ECO:0000313" key="1">
    <source>
        <dbReference type="EMBL" id="GBN82965.1"/>
    </source>
</evidence>
<evidence type="ECO:0000313" key="2">
    <source>
        <dbReference type="Proteomes" id="UP000499080"/>
    </source>
</evidence>
<gene>
    <name evidence="1" type="ORF">AVEN_142506_1</name>
</gene>
<reference evidence="1 2" key="1">
    <citation type="journal article" date="2019" name="Sci. Rep.">
        <title>Orb-weaving spider Araneus ventricosus genome elucidates the spidroin gene catalogue.</title>
        <authorList>
            <person name="Kono N."/>
            <person name="Nakamura H."/>
            <person name="Ohtoshi R."/>
            <person name="Moran D.A.P."/>
            <person name="Shinohara A."/>
            <person name="Yoshida Y."/>
            <person name="Fujiwara M."/>
            <person name="Mori M."/>
            <person name="Tomita M."/>
            <person name="Arakawa K."/>
        </authorList>
    </citation>
    <scope>NUCLEOTIDE SEQUENCE [LARGE SCALE GENOMIC DNA]</scope>
</reference>
<organism evidence="1 2">
    <name type="scientific">Araneus ventricosus</name>
    <name type="common">Orbweaver spider</name>
    <name type="synonym">Epeira ventricosa</name>
    <dbReference type="NCBI Taxonomy" id="182803"/>
    <lineage>
        <taxon>Eukaryota</taxon>
        <taxon>Metazoa</taxon>
        <taxon>Ecdysozoa</taxon>
        <taxon>Arthropoda</taxon>
        <taxon>Chelicerata</taxon>
        <taxon>Arachnida</taxon>
        <taxon>Araneae</taxon>
        <taxon>Araneomorphae</taxon>
        <taxon>Entelegynae</taxon>
        <taxon>Araneoidea</taxon>
        <taxon>Araneidae</taxon>
        <taxon>Araneus</taxon>
    </lineage>
</organism>
<dbReference type="Proteomes" id="UP000499080">
    <property type="component" value="Unassembled WGS sequence"/>
</dbReference>
<keyword evidence="2" id="KW-1185">Reference proteome</keyword>
<sequence length="80" mass="9261">MPLKVEKTSLPWRRLTWPRCGMLHRSWTPRHWLPPRAHTNSKSSRLCLHNSCSVSSGVFPFPGIQQWRHRFPAVVSNSGS</sequence>
<comment type="caution">
    <text evidence="1">The sequence shown here is derived from an EMBL/GenBank/DDBJ whole genome shotgun (WGS) entry which is preliminary data.</text>
</comment>
<accession>A0A4Y2S6P8</accession>
<protein>
    <submittedName>
        <fullName evidence="1">Uncharacterized protein</fullName>
    </submittedName>
</protein>
<name>A0A4Y2S6P8_ARAVE</name>
<proteinExistence type="predicted"/>